<name>A0ABQ8JAN6_DERPT</name>
<keyword evidence="2" id="KW-1185">Reference proteome</keyword>
<dbReference type="Proteomes" id="UP000887458">
    <property type="component" value="Unassembled WGS sequence"/>
</dbReference>
<protein>
    <submittedName>
        <fullName evidence="1">Uncharacterized protein</fullName>
    </submittedName>
</protein>
<accession>A0ABQ8JAN6</accession>
<evidence type="ECO:0000313" key="2">
    <source>
        <dbReference type="Proteomes" id="UP000887458"/>
    </source>
</evidence>
<reference evidence="1 2" key="2">
    <citation type="journal article" date="2022" name="Mol. Biol. Evol.">
        <title>Comparative Genomics Reveals Insights into the Divergent Evolution of Astigmatic Mites and Household Pest Adaptations.</title>
        <authorList>
            <person name="Xiong Q."/>
            <person name="Wan A.T."/>
            <person name="Liu X."/>
            <person name="Fung C.S."/>
            <person name="Xiao X."/>
            <person name="Malainual N."/>
            <person name="Hou J."/>
            <person name="Wang L."/>
            <person name="Wang M."/>
            <person name="Yang K.Y."/>
            <person name="Cui Y."/>
            <person name="Leung E.L."/>
            <person name="Nong W."/>
            <person name="Shin S.K."/>
            <person name="Au S.W."/>
            <person name="Jeong K.Y."/>
            <person name="Chew F.T."/>
            <person name="Hui J.H."/>
            <person name="Leung T.F."/>
            <person name="Tungtrongchitr A."/>
            <person name="Zhong N."/>
            <person name="Liu Z."/>
            <person name="Tsui S.K."/>
        </authorList>
    </citation>
    <scope>NUCLEOTIDE SEQUENCE [LARGE SCALE GENOMIC DNA]</scope>
    <source>
        <strain evidence="1">Derp</strain>
    </source>
</reference>
<comment type="caution">
    <text evidence="1">The sequence shown here is derived from an EMBL/GenBank/DDBJ whole genome shotgun (WGS) entry which is preliminary data.</text>
</comment>
<gene>
    <name evidence="1" type="ORF">DERP_015367</name>
</gene>
<proteinExistence type="predicted"/>
<sequence length="113" mass="13934">MNFYALHYNEKFYQQFHWVRLNEDILMNLVNHKWLYMDIVYRTICFDYHHVLRNMNDCHRSLLQYSSSSSRIVNCYYQIAFLYFKNQDMRGPENITYSTLLSVVYPNQHENDV</sequence>
<evidence type="ECO:0000313" key="1">
    <source>
        <dbReference type="EMBL" id="KAH9419671.1"/>
    </source>
</evidence>
<dbReference type="EMBL" id="NJHN03000057">
    <property type="protein sequence ID" value="KAH9419671.1"/>
    <property type="molecule type" value="Genomic_DNA"/>
</dbReference>
<reference evidence="1 2" key="1">
    <citation type="journal article" date="2018" name="J. Allergy Clin. Immunol.">
        <title>High-quality assembly of Dermatophagoides pteronyssinus genome and transcriptome reveals a wide range of novel allergens.</title>
        <authorList>
            <person name="Liu X.Y."/>
            <person name="Yang K.Y."/>
            <person name="Wang M.Q."/>
            <person name="Kwok J.S."/>
            <person name="Zeng X."/>
            <person name="Yang Z."/>
            <person name="Xiao X.J."/>
            <person name="Lau C.P."/>
            <person name="Li Y."/>
            <person name="Huang Z.M."/>
            <person name="Ba J.G."/>
            <person name="Yim A.K."/>
            <person name="Ouyang C.Y."/>
            <person name="Ngai S.M."/>
            <person name="Chan T.F."/>
            <person name="Leung E.L."/>
            <person name="Liu L."/>
            <person name="Liu Z.G."/>
            <person name="Tsui S.K."/>
        </authorList>
    </citation>
    <scope>NUCLEOTIDE SEQUENCE [LARGE SCALE GENOMIC DNA]</scope>
    <source>
        <strain evidence="1">Derp</strain>
    </source>
</reference>
<organism evidence="1 2">
    <name type="scientific">Dermatophagoides pteronyssinus</name>
    <name type="common">European house dust mite</name>
    <dbReference type="NCBI Taxonomy" id="6956"/>
    <lineage>
        <taxon>Eukaryota</taxon>
        <taxon>Metazoa</taxon>
        <taxon>Ecdysozoa</taxon>
        <taxon>Arthropoda</taxon>
        <taxon>Chelicerata</taxon>
        <taxon>Arachnida</taxon>
        <taxon>Acari</taxon>
        <taxon>Acariformes</taxon>
        <taxon>Sarcoptiformes</taxon>
        <taxon>Astigmata</taxon>
        <taxon>Psoroptidia</taxon>
        <taxon>Analgoidea</taxon>
        <taxon>Pyroglyphidae</taxon>
        <taxon>Dermatophagoidinae</taxon>
        <taxon>Dermatophagoides</taxon>
    </lineage>
</organism>